<dbReference type="EMBL" id="CP097507">
    <property type="protein sequence ID" value="URE02725.1"/>
    <property type="molecule type" value="Genomic_DNA"/>
</dbReference>
<dbReference type="Pfam" id="PF02861">
    <property type="entry name" value="Clp_N"/>
    <property type="match status" value="1"/>
</dbReference>
<dbReference type="PANTHER" id="PTHR47016:SF1">
    <property type="entry name" value="ATP-DEPENDENT CLP PROTEASE ATP-BINDING SUBUNIT CLPT1, CHLOROPLASTIC"/>
    <property type="match status" value="1"/>
</dbReference>
<name>A0A9E7FUQ7_9LILI</name>
<organism evidence="3 4">
    <name type="scientific">Musa troglodytarum</name>
    <name type="common">fe'i banana</name>
    <dbReference type="NCBI Taxonomy" id="320322"/>
    <lineage>
        <taxon>Eukaryota</taxon>
        <taxon>Viridiplantae</taxon>
        <taxon>Streptophyta</taxon>
        <taxon>Embryophyta</taxon>
        <taxon>Tracheophyta</taxon>
        <taxon>Spermatophyta</taxon>
        <taxon>Magnoliopsida</taxon>
        <taxon>Liliopsida</taxon>
        <taxon>Zingiberales</taxon>
        <taxon>Musaceae</taxon>
        <taxon>Musa</taxon>
    </lineage>
</organism>
<evidence type="ECO:0000259" key="2">
    <source>
        <dbReference type="PROSITE" id="PS51903"/>
    </source>
</evidence>
<sequence length="230" mass="24847">MAASTLSLLPIPTKTASSLLQPSNPRAVRLSSSLLAGSISLASASLLPRPSVRSAAVVSSLPTAKPERASAEKMPNNEWDRWSLMAIKAFGMAELEARKLKYPKTGTEALLMGILVEGTNEASKFLRAIGITLFKVREESVKLLGKSDLFFFSPEHPPLTDSAQRALDWAVDEKLKSGEDGEITTAHMLLGIWSEKESAGYKILASLGFDDQKASELTKSANKDVVMNSR</sequence>
<keyword evidence="4" id="KW-1185">Reference proteome</keyword>
<keyword evidence="3" id="KW-0547">Nucleotide-binding</keyword>
<reference evidence="3" key="1">
    <citation type="submission" date="2022-05" db="EMBL/GenBank/DDBJ databases">
        <title>The Musa troglodytarum L. genome provides insights into the mechanism of non-climacteric behaviour and enrichment of carotenoids.</title>
        <authorList>
            <person name="Wang J."/>
        </authorList>
    </citation>
    <scope>NUCLEOTIDE SEQUENCE</scope>
    <source>
        <tissue evidence="3">Leaf</tissue>
    </source>
</reference>
<dbReference type="Gene3D" id="1.10.1780.10">
    <property type="entry name" value="Clp, N-terminal domain"/>
    <property type="match status" value="1"/>
</dbReference>
<dbReference type="AlphaFoldDB" id="A0A9E7FUQ7"/>
<keyword evidence="1" id="KW-0677">Repeat</keyword>
<proteinExistence type="predicted"/>
<evidence type="ECO:0000313" key="4">
    <source>
        <dbReference type="Proteomes" id="UP001055439"/>
    </source>
</evidence>
<dbReference type="OrthoDB" id="2014724at2759"/>
<dbReference type="SUPFAM" id="SSF81923">
    <property type="entry name" value="Double Clp-N motif"/>
    <property type="match status" value="1"/>
</dbReference>
<dbReference type="InterPro" id="IPR044217">
    <property type="entry name" value="CLPT1/2"/>
</dbReference>
<dbReference type="InterPro" id="IPR036628">
    <property type="entry name" value="Clp_N_dom_sf"/>
</dbReference>
<gene>
    <name evidence="3" type="ORF">MUK42_20092</name>
</gene>
<evidence type="ECO:0000256" key="1">
    <source>
        <dbReference type="PROSITE-ProRule" id="PRU01251"/>
    </source>
</evidence>
<dbReference type="GO" id="GO:0006508">
    <property type="term" value="P:proteolysis"/>
    <property type="evidence" value="ECO:0007669"/>
    <property type="project" value="UniProtKB-KW"/>
</dbReference>
<keyword evidence="3" id="KW-0645">Protease</keyword>
<dbReference type="GO" id="GO:0005524">
    <property type="term" value="F:ATP binding"/>
    <property type="evidence" value="ECO:0007669"/>
    <property type="project" value="UniProtKB-KW"/>
</dbReference>
<dbReference type="Proteomes" id="UP001055439">
    <property type="component" value="Chromosome 5"/>
</dbReference>
<dbReference type="PROSITE" id="PS51903">
    <property type="entry name" value="CLP_R"/>
    <property type="match status" value="1"/>
</dbReference>
<feature type="domain" description="Clp R" evidence="2">
    <location>
        <begin position="79"/>
        <end position="224"/>
    </location>
</feature>
<protein>
    <submittedName>
        <fullName evidence="3">ATP-dependent Clp protease ATP-binding subunit</fullName>
    </submittedName>
</protein>
<evidence type="ECO:0000313" key="3">
    <source>
        <dbReference type="EMBL" id="URE02725.1"/>
    </source>
</evidence>
<keyword evidence="3" id="KW-0378">Hydrolase</keyword>
<dbReference type="PANTHER" id="PTHR47016">
    <property type="entry name" value="ATP-DEPENDENT CLP PROTEASE ATP-BINDING SUBUNIT CLPT1, CHLOROPLASTIC"/>
    <property type="match status" value="1"/>
</dbReference>
<dbReference type="InterPro" id="IPR004176">
    <property type="entry name" value="Clp_R_N"/>
</dbReference>
<accession>A0A9E7FUQ7</accession>
<dbReference type="GO" id="GO:0008233">
    <property type="term" value="F:peptidase activity"/>
    <property type="evidence" value="ECO:0007669"/>
    <property type="project" value="UniProtKB-KW"/>
</dbReference>
<keyword evidence="3" id="KW-0067">ATP-binding</keyword>